<proteinExistence type="predicted"/>
<evidence type="ECO:0000313" key="1">
    <source>
        <dbReference type="EMBL" id="CAG8456331.1"/>
    </source>
</evidence>
<reference evidence="1" key="1">
    <citation type="submission" date="2021-06" db="EMBL/GenBank/DDBJ databases">
        <authorList>
            <person name="Kallberg Y."/>
            <person name="Tangrot J."/>
            <person name="Rosling A."/>
        </authorList>
    </citation>
    <scope>NUCLEOTIDE SEQUENCE</scope>
    <source>
        <strain evidence="1">IA702</strain>
    </source>
</reference>
<comment type="caution">
    <text evidence="1">The sequence shown here is derived from an EMBL/GenBank/DDBJ whole genome shotgun (WGS) entry which is preliminary data.</text>
</comment>
<dbReference type="AlphaFoldDB" id="A0A9N8VPD0"/>
<dbReference type="Proteomes" id="UP000789572">
    <property type="component" value="Unassembled WGS sequence"/>
</dbReference>
<protein>
    <submittedName>
        <fullName evidence="1">1433_t:CDS:1</fullName>
    </submittedName>
</protein>
<dbReference type="EMBL" id="CAJVPJ010000016">
    <property type="protein sequence ID" value="CAG8456331.1"/>
    <property type="molecule type" value="Genomic_DNA"/>
</dbReference>
<sequence length="116" mass="13327">MCITETWGIRGGMNNLQKVMLFLVGLEVKGLSGELEDLADYDEIYETPIEDYKKKESGIIKLTYHINEEARHLTLTKRIGIEKRTIKDPDDEEKEIVLKEIITGKDIETGKPFVED</sequence>
<name>A0A9N8VPD0_9GLOM</name>
<keyword evidence="2" id="KW-1185">Reference proteome</keyword>
<accession>A0A9N8VPD0</accession>
<gene>
    <name evidence="1" type="ORF">POCULU_LOCUS319</name>
</gene>
<organism evidence="1 2">
    <name type="scientific">Paraglomus occultum</name>
    <dbReference type="NCBI Taxonomy" id="144539"/>
    <lineage>
        <taxon>Eukaryota</taxon>
        <taxon>Fungi</taxon>
        <taxon>Fungi incertae sedis</taxon>
        <taxon>Mucoromycota</taxon>
        <taxon>Glomeromycotina</taxon>
        <taxon>Glomeromycetes</taxon>
        <taxon>Paraglomerales</taxon>
        <taxon>Paraglomeraceae</taxon>
        <taxon>Paraglomus</taxon>
    </lineage>
</organism>
<evidence type="ECO:0000313" key="2">
    <source>
        <dbReference type="Proteomes" id="UP000789572"/>
    </source>
</evidence>